<protein>
    <submittedName>
        <fullName evidence="1">Uncharacterized protein</fullName>
    </submittedName>
</protein>
<dbReference type="RefSeq" id="WP_015932683.1">
    <property type="nucleotide sequence ID" value="NC_011894.1"/>
</dbReference>
<keyword evidence="2" id="KW-1185">Reference proteome</keyword>
<accession>B8IAQ6</accession>
<dbReference type="KEGG" id="mno:Mnod_6297"/>
<dbReference type="HOGENOM" id="CLU_844151_0_0_5"/>
<dbReference type="Gene3D" id="3.40.50.11350">
    <property type="match status" value="1"/>
</dbReference>
<dbReference type="CDD" id="cd11296">
    <property type="entry name" value="O-FucT_like"/>
    <property type="match status" value="1"/>
</dbReference>
<proteinExistence type="predicted"/>
<evidence type="ECO:0000313" key="1">
    <source>
        <dbReference type="EMBL" id="ACL61101.1"/>
    </source>
</evidence>
<gene>
    <name evidence="1" type="ordered locus">Mnod_6297</name>
</gene>
<organism evidence="1 2">
    <name type="scientific">Methylobacterium nodulans (strain LMG 21967 / CNCM I-2342 / ORS 2060)</name>
    <dbReference type="NCBI Taxonomy" id="460265"/>
    <lineage>
        <taxon>Bacteria</taxon>
        <taxon>Pseudomonadati</taxon>
        <taxon>Pseudomonadota</taxon>
        <taxon>Alphaproteobacteria</taxon>
        <taxon>Hyphomicrobiales</taxon>
        <taxon>Methylobacteriaceae</taxon>
        <taxon>Methylobacterium</taxon>
    </lineage>
</organism>
<name>B8IAQ6_METNO</name>
<dbReference type="OrthoDB" id="7989493at2"/>
<dbReference type="AlphaFoldDB" id="B8IAQ6"/>
<dbReference type="eggNOG" id="ENOG502ZN90">
    <property type="taxonomic scope" value="Bacteria"/>
</dbReference>
<sequence>MSNKVLGYDYNDGGISNQKLALLGLVSTAVGQNSDDERTIYLPNINSYDQHKKTTFQEPFTSVFWEDQFCSFVERWKLKIAARPNVEHENYHDRHDRCGWNYFGCGCIHKGNLLARPLEAYNDVASDLFRSLIPRVTSSFVFYSLCNEIFVKRGIRTVAQLRIEEDWFHYCNANLRPSLGDTEDYYITADKIISKIKKSGLTQGEDVFVVCDEKYIFAPKSVIKEEIIAQTGINTIWKSDIIPHSVFEKLPALTTSLIDFELAVRAQNFVGLSRSTFSNQVSFERFARMTCCGGGDYVYDKPGELLGKRTDFGTQITPDDACKPRDSVP</sequence>
<reference evidence="1 2" key="1">
    <citation type="submission" date="2009-01" db="EMBL/GenBank/DDBJ databases">
        <title>Complete sequence of chromosome of Methylobacterium nodulans ORS 2060.</title>
        <authorList>
            <consortium name="US DOE Joint Genome Institute"/>
            <person name="Lucas S."/>
            <person name="Copeland A."/>
            <person name="Lapidus A."/>
            <person name="Glavina del Rio T."/>
            <person name="Dalin E."/>
            <person name="Tice H."/>
            <person name="Bruce D."/>
            <person name="Goodwin L."/>
            <person name="Pitluck S."/>
            <person name="Sims D."/>
            <person name="Brettin T."/>
            <person name="Detter J.C."/>
            <person name="Han C."/>
            <person name="Larimer F."/>
            <person name="Land M."/>
            <person name="Hauser L."/>
            <person name="Kyrpides N."/>
            <person name="Ivanova N."/>
            <person name="Marx C.J."/>
            <person name="Richardson P."/>
        </authorList>
    </citation>
    <scope>NUCLEOTIDE SEQUENCE [LARGE SCALE GENOMIC DNA]</scope>
    <source>
        <strain evidence="2">LMG 21967 / CNCM I-2342 / ORS 2060</strain>
    </source>
</reference>
<dbReference type="EMBL" id="CP001349">
    <property type="protein sequence ID" value="ACL61101.1"/>
    <property type="molecule type" value="Genomic_DNA"/>
</dbReference>
<evidence type="ECO:0000313" key="2">
    <source>
        <dbReference type="Proteomes" id="UP000008207"/>
    </source>
</evidence>
<dbReference type="Proteomes" id="UP000008207">
    <property type="component" value="Chromosome"/>
</dbReference>